<evidence type="ECO:0000313" key="2">
    <source>
        <dbReference type="EMBL" id="TET83710.1"/>
    </source>
</evidence>
<accession>A0A523XWJ5</accession>
<sequence length="101" mass="11465">MVEFDHDLFQLIIYDRSEFSILGRLADQSIHVFISATRPGSIRIAPHIKIVDLSHNISPQNVHKAILILHRSFPDFSQGTIPAVVVDPAQEQIDDPSQHFR</sequence>
<reference evidence="2 3" key="1">
    <citation type="submission" date="2019-03" db="EMBL/GenBank/DDBJ databases">
        <title>Metabolic potential of uncultured bacteria and archaea associated with petroleum seepage in deep-sea sediments.</title>
        <authorList>
            <person name="Dong X."/>
            <person name="Hubert C."/>
        </authorList>
    </citation>
    <scope>NUCLEOTIDE SEQUENCE [LARGE SCALE GENOMIC DNA]</scope>
    <source>
        <strain evidence="2">E29_bin36</strain>
    </source>
</reference>
<dbReference type="Gene3D" id="3.40.50.10790">
    <property type="entry name" value="S-adenosyl-l-methionine hydroxide adenosyltransferase, N-terminal"/>
    <property type="match status" value="1"/>
</dbReference>
<protein>
    <recommendedName>
        <fullName evidence="1">S-adenosyl-l-methionine hydroxide adenosyltransferase N-terminal domain-containing protein</fullName>
    </recommendedName>
</protein>
<dbReference type="AlphaFoldDB" id="A0A523XWJ5"/>
<dbReference type="InterPro" id="IPR023228">
    <property type="entry name" value="SAM_OH_AdoTrfase_N_sf"/>
</dbReference>
<dbReference type="EMBL" id="SOIP01000001">
    <property type="protein sequence ID" value="TET83710.1"/>
    <property type="molecule type" value="Genomic_DNA"/>
</dbReference>
<feature type="domain" description="S-adenosyl-l-methionine hydroxide adenosyltransferase N-terminal" evidence="1">
    <location>
        <begin position="42"/>
        <end position="90"/>
    </location>
</feature>
<organism evidence="2 3">
    <name type="scientific">candidate division TA06 bacterium</name>
    <dbReference type="NCBI Taxonomy" id="2250710"/>
    <lineage>
        <taxon>Bacteria</taxon>
        <taxon>Bacteria division TA06</taxon>
    </lineage>
</organism>
<evidence type="ECO:0000313" key="3">
    <source>
        <dbReference type="Proteomes" id="UP000315534"/>
    </source>
</evidence>
<proteinExistence type="predicted"/>
<name>A0A523XWJ5_UNCT6</name>
<gene>
    <name evidence="2" type="ORF">E3J38_00010</name>
</gene>
<evidence type="ECO:0000259" key="1">
    <source>
        <dbReference type="Pfam" id="PF01887"/>
    </source>
</evidence>
<comment type="caution">
    <text evidence="2">The sequence shown here is derived from an EMBL/GenBank/DDBJ whole genome shotgun (WGS) entry which is preliminary data.</text>
</comment>
<dbReference type="SUPFAM" id="SSF102522">
    <property type="entry name" value="Bacterial fluorinating enzyme, N-terminal domain"/>
    <property type="match status" value="1"/>
</dbReference>
<dbReference type="Pfam" id="PF01887">
    <property type="entry name" value="SAM_HAT_N"/>
    <property type="match status" value="1"/>
</dbReference>
<dbReference type="InterPro" id="IPR046469">
    <property type="entry name" value="SAM_HAT_N"/>
</dbReference>
<dbReference type="Proteomes" id="UP000315534">
    <property type="component" value="Unassembled WGS sequence"/>
</dbReference>